<gene>
    <name evidence="2" type="ORF">NQ314_009424</name>
</gene>
<dbReference type="Proteomes" id="UP001162156">
    <property type="component" value="Unassembled WGS sequence"/>
</dbReference>
<feature type="region of interest" description="Disordered" evidence="1">
    <location>
        <begin position="1"/>
        <end position="35"/>
    </location>
</feature>
<evidence type="ECO:0000313" key="3">
    <source>
        <dbReference type="Proteomes" id="UP001162156"/>
    </source>
</evidence>
<accession>A0AAV8Y0G6</accession>
<protein>
    <submittedName>
        <fullName evidence="2">Uncharacterized protein</fullName>
    </submittedName>
</protein>
<name>A0AAV8Y0G6_9CUCU</name>
<keyword evidence="3" id="KW-1185">Reference proteome</keyword>
<comment type="caution">
    <text evidence="2">The sequence shown here is derived from an EMBL/GenBank/DDBJ whole genome shotgun (WGS) entry which is preliminary data.</text>
</comment>
<evidence type="ECO:0000313" key="2">
    <source>
        <dbReference type="EMBL" id="KAJ8944662.1"/>
    </source>
</evidence>
<dbReference type="AlphaFoldDB" id="A0AAV8Y0G6"/>
<sequence length="200" mass="22817">MEDGKGPQNLISGFRETGLHPFDPMQPKRRLPPEHIATDETPTFVSNAVVEMLTAMRTGRKRITVEPGKSITANDVVASTSTTTPKCTRFKKTNPRKLSSSVDKKVILEVQDRSENISDESNSDNLPIAIIKKNTEKETEELKEINRTRPVVNDWVIVKYQTKNNHCHFIGKIVSEEEENVFKVDFLKKVHQNECFFYSI</sequence>
<reference evidence="2" key="1">
    <citation type="journal article" date="2023" name="Insect Mol. Biol.">
        <title>Genome sequencing provides insights into the evolution of gene families encoding plant cell wall-degrading enzymes in longhorned beetles.</title>
        <authorList>
            <person name="Shin N.R."/>
            <person name="Okamura Y."/>
            <person name="Kirsch R."/>
            <person name="Pauchet Y."/>
        </authorList>
    </citation>
    <scope>NUCLEOTIDE SEQUENCE</scope>
    <source>
        <strain evidence="2">RBIC_L_NR</strain>
    </source>
</reference>
<evidence type="ECO:0000256" key="1">
    <source>
        <dbReference type="SAM" id="MobiDB-lite"/>
    </source>
</evidence>
<proteinExistence type="predicted"/>
<organism evidence="2 3">
    <name type="scientific">Rhamnusium bicolor</name>
    <dbReference type="NCBI Taxonomy" id="1586634"/>
    <lineage>
        <taxon>Eukaryota</taxon>
        <taxon>Metazoa</taxon>
        <taxon>Ecdysozoa</taxon>
        <taxon>Arthropoda</taxon>
        <taxon>Hexapoda</taxon>
        <taxon>Insecta</taxon>
        <taxon>Pterygota</taxon>
        <taxon>Neoptera</taxon>
        <taxon>Endopterygota</taxon>
        <taxon>Coleoptera</taxon>
        <taxon>Polyphaga</taxon>
        <taxon>Cucujiformia</taxon>
        <taxon>Chrysomeloidea</taxon>
        <taxon>Cerambycidae</taxon>
        <taxon>Lepturinae</taxon>
        <taxon>Rhagiini</taxon>
        <taxon>Rhamnusium</taxon>
    </lineage>
</organism>
<dbReference type="EMBL" id="JANEYF010002575">
    <property type="protein sequence ID" value="KAJ8944662.1"/>
    <property type="molecule type" value="Genomic_DNA"/>
</dbReference>